<keyword evidence="1" id="KW-0812">Transmembrane</keyword>
<feature type="transmembrane region" description="Helical" evidence="1">
    <location>
        <begin position="55"/>
        <end position="73"/>
    </location>
</feature>
<name>A0A1V0SCH1_9VIRU</name>
<dbReference type="EMBL" id="KY684085">
    <property type="protein sequence ID" value="ARF09391.1"/>
    <property type="molecule type" value="Genomic_DNA"/>
</dbReference>
<accession>A0A1V0SCH1</accession>
<sequence length="110" mass="13017">MQNNNLTVLIIIVFIVLLFVKIEIPLYIKKIFKNTLFKILFLSLLLIYTFEKSPYIALIVALVFVIITDSLTFDETKKNFAYLESLKTQIAKNKNKDRYKNKRKIKNKLK</sequence>
<keyword evidence="1" id="KW-0472">Membrane</keyword>
<proteinExistence type="predicted"/>
<evidence type="ECO:0000313" key="2">
    <source>
        <dbReference type="EMBL" id="ARF09391.1"/>
    </source>
</evidence>
<evidence type="ECO:0000256" key="1">
    <source>
        <dbReference type="SAM" id="Phobius"/>
    </source>
</evidence>
<reference evidence="2" key="1">
    <citation type="journal article" date="2017" name="Science">
        <title>Giant viruses with an expanded complement of translation system components.</title>
        <authorList>
            <person name="Schulz F."/>
            <person name="Yutin N."/>
            <person name="Ivanova N.N."/>
            <person name="Ortega D.R."/>
            <person name="Lee T.K."/>
            <person name="Vierheilig J."/>
            <person name="Daims H."/>
            <person name="Horn M."/>
            <person name="Wagner M."/>
            <person name="Jensen G.J."/>
            <person name="Kyrpides N.C."/>
            <person name="Koonin E.V."/>
            <person name="Woyke T."/>
        </authorList>
    </citation>
    <scope>NUCLEOTIDE SEQUENCE</scope>
    <source>
        <strain evidence="2">ILV1</strain>
    </source>
</reference>
<keyword evidence="1" id="KW-1133">Transmembrane helix</keyword>
<gene>
    <name evidence="2" type="ORF">Indivirus_1_14</name>
</gene>
<protein>
    <submittedName>
        <fullName evidence="2">Uncharacterized protein</fullName>
    </submittedName>
</protein>
<organism evidence="2">
    <name type="scientific">Indivirus ILV1</name>
    <dbReference type="NCBI Taxonomy" id="1977633"/>
    <lineage>
        <taxon>Viruses</taxon>
        <taxon>Varidnaviria</taxon>
        <taxon>Bamfordvirae</taxon>
        <taxon>Nucleocytoviricota</taxon>
        <taxon>Megaviricetes</taxon>
        <taxon>Imitervirales</taxon>
        <taxon>Mimiviridae</taxon>
        <taxon>Klosneuvirinae</taxon>
        <taxon>Indivirus</taxon>
    </lineage>
</organism>
<feature type="transmembrane region" description="Helical" evidence="1">
    <location>
        <begin position="6"/>
        <end position="24"/>
    </location>
</feature>